<dbReference type="EMBL" id="PGCK01000004">
    <property type="protein sequence ID" value="MCD1294656.1"/>
    <property type="molecule type" value="Genomic_DNA"/>
</dbReference>
<evidence type="ECO:0000256" key="3">
    <source>
        <dbReference type="ARBA" id="ARBA00022676"/>
    </source>
</evidence>
<dbReference type="AlphaFoldDB" id="A0AAP2W717"/>
<dbReference type="GO" id="GO:0005886">
    <property type="term" value="C:plasma membrane"/>
    <property type="evidence" value="ECO:0007669"/>
    <property type="project" value="UniProtKB-SubCell"/>
</dbReference>
<sequence>MDFSIIVPALNEEKRIRRCLDSIKAQKTGHTYELIVSDSGSTDSTVAISREYTDKIVVCNERGTARARNEGSKLASGNILIFIDSDTELLQDYLNVIYDAFSDDRVIAMSCAFKFTNRSPKLRFAEYVTNTYYVTRSIFRGTTLPGFNLCVRREVFEKLGGFRICHLEDLDMSIKLRKIGRTKYLSRRKVITSSRRLEQDGIYGTLKYYTDLFERTQNKRLGFHIVKLSDNKYDDYIHRE</sequence>
<proteinExistence type="predicted"/>
<evidence type="ECO:0000256" key="2">
    <source>
        <dbReference type="ARBA" id="ARBA00022475"/>
    </source>
</evidence>
<keyword evidence="8" id="KW-1185">Reference proteome</keyword>
<comment type="subcellular location">
    <subcellularLocation>
        <location evidence="1">Cell membrane</location>
    </subcellularLocation>
</comment>
<dbReference type="Pfam" id="PF00535">
    <property type="entry name" value="Glycos_transf_2"/>
    <property type="match status" value="1"/>
</dbReference>
<dbReference type="InterPro" id="IPR001173">
    <property type="entry name" value="Glyco_trans_2-like"/>
</dbReference>
<evidence type="ECO:0000256" key="4">
    <source>
        <dbReference type="ARBA" id="ARBA00022679"/>
    </source>
</evidence>
<dbReference type="PANTHER" id="PTHR43646:SF2">
    <property type="entry name" value="GLYCOSYLTRANSFERASE 2-LIKE DOMAIN-CONTAINING PROTEIN"/>
    <property type="match status" value="1"/>
</dbReference>
<keyword evidence="5" id="KW-0472">Membrane</keyword>
<comment type="caution">
    <text evidence="7">The sequence shown here is derived from an EMBL/GenBank/DDBJ whole genome shotgun (WGS) entry which is preliminary data.</text>
</comment>
<gene>
    <name evidence="7" type="ORF">CUJ83_06540</name>
</gene>
<dbReference type="RefSeq" id="WP_230741490.1">
    <property type="nucleotide sequence ID" value="NZ_PGCK01000004.1"/>
</dbReference>
<dbReference type="SUPFAM" id="SSF53448">
    <property type="entry name" value="Nucleotide-diphospho-sugar transferases"/>
    <property type="match status" value="1"/>
</dbReference>
<evidence type="ECO:0000256" key="1">
    <source>
        <dbReference type="ARBA" id="ARBA00004236"/>
    </source>
</evidence>
<feature type="domain" description="Glycosyltransferase 2-like" evidence="6">
    <location>
        <begin position="4"/>
        <end position="159"/>
    </location>
</feature>
<keyword evidence="2" id="KW-1003">Cell membrane</keyword>
<evidence type="ECO:0000256" key="5">
    <source>
        <dbReference type="ARBA" id="ARBA00023136"/>
    </source>
</evidence>
<dbReference type="Proteomes" id="UP001320159">
    <property type="component" value="Unassembled WGS sequence"/>
</dbReference>
<reference evidence="7 8" key="1">
    <citation type="submission" date="2017-11" db="EMBL/GenBank/DDBJ databases">
        <title>Isolation and Characterization of Family Methanocellaceae Species from Potential Methane Hydrate Area Offshore Southwestern Taiwan.</title>
        <authorList>
            <person name="Zhang W.-L."/>
            <person name="Chen W.-C."/>
            <person name="Lai M.-C."/>
            <person name="Chen S.-C."/>
        </authorList>
    </citation>
    <scope>NUCLEOTIDE SEQUENCE [LARGE SCALE GENOMIC DNA]</scope>
    <source>
        <strain evidence="7 8">CWC-04</strain>
    </source>
</reference>
<organism evidence="7 8">
    <name type="scientific">Methanooceanicella nereidis</name>
    <dbReference type="NCBI Taxonomy" id="2052831"/>
    <lineage>
        <taxon>Archaea</taxon>
        <taxon>Methanobacteriati</taxon>
        <taxon>Methanobacteriota</taxon>
        <taxon>Stenosarchaea group</taxon>
        <taxon>Methanomicrobia</taxon>
        <taxon>Methanocellales</taxon>
        <taxon>Methanocellaceae</taxon>
        <taxon>Methanooceanicella</taxon>
    </lineage>
</organism>
<dbReference type="Gene3D" id="3.90.550.10">
    <property type="entry name" value="Spore Coat Polysaccharide Biosynthesis Protein SpsA, Chain A"/>
    <property type="match status" value="1"/>
</dbReference>
<keyword evidence="3" id="KW-0328">Glycosyltransferase</keyword>
<name>A0AAP2W717_9EURY</name>
<protein>
    <submittedName>
        <fullName evidence="7">Glycosyl transferase</fullName>
    </submittedName>
</protein>
<dbReference type="InterPro" id="IPR029044">
    <property type="entry name" value="Nucleotide-diphossugar_trans"/>
</dbReference>
<accession>A0AAP2W717</accession>
<evidence type="ECO:0000313" key="7">
    <source>
        <dbReference type="EMBL" id="MCD1294656.1"/>
    </source>
</evidence>
<keyword evidence="4 7" id="KW-0808">Transferase</keyword>
<evidence type="ECO:0000259" key="6">
    <source>
        <dbReference type="Pfam" id="PF00535"/>
    </source>
</evidence>
<evidence type="ECO:0000313" key="8">
    <source>
        <dbReference type="Proteomes" id="UP001320159"/>
    </source>
</evidence>
<dbReference type="GO" id="GO:0016757">
    <property type="term" value="F:glycosyltransferase activity"/>
    <property type="evidence" value="ECO:0007669"/>
    <property type="project" value="UniProtKB-KW"/>
</dbReference>
<dbReference type="PANTHER" id="PTHR43646">
    <property type="entry name" value="GLYCOSYLTRANSFERASE"/>
    <property type="match status" value="1"/>
</dbReference>